<evidence type="ECO:0000313" key="2">
    <source>
        <dbReference type="Proteomes" id="UP000183085"/>
    </source>
</evidence>
<reference evidence="1 2" key="1">
    <citation type="journal article" date="2016" name="Environ. Microbiol.">
        <title>Genomic resolution of a cold subsurface aquifer community provides metabolic insights for novel microbes adapted to high CO concentrations.</title>
        <authorList>
            <person name="Probst A.J."/>
            <person name="Castelle C.J."/>
            <person name="Singh A."/>
            <person name="Brown C.T."/>
            <person name="Anantharaman K."/>
            <person name="Sharon I."/>
            <person name="Hug L.A."/>
            <person name="Burstein D."/>
            <person name="Emerson J.B."/>
            <person name="Thomas B.C."/>
            <person name="Banfield J.F."/>
        </authorList>
    </citation>
    <scope>NUCLEOTIDE SEQUENCE [LARGE SCALE GENOMIC DNA]</scope>
    <source>
        <strain evidence="1">CG2_30_40_21</strain>
    </source>
</reference>
<accession>A0A1J5DQK6</accession>
<dbReference type="PANTHER" id="PTHR37029">
    <property type="entry name" value="SSR1768 PROTEIN"/>
    <property type="match status" value="1"/>
</dbReference>
<gene>
    <name evidence="1" type="ORF">AUJ95_06835</name>
</gene>
<organism evidence="1 2">
    <name type="scientific">Candidatus Desantisbacteria bacterium CG2_30_40_21</name>
    <dbReference type="NCBI Taxonomy" id="1817895"/>
    <lineage>
        <taxon>Bacteria</taxon>
        <taxon>Candidatus Desantisiibacteriota</taxon>
    </lineage>
</organism>
<comment type="caution">
    <text evidence="1">The sequence shown here is derived from an EMBL/GenBank/DDBJ whole genome shotgun (WGS) entry which is preliminary data.</text>
</comment>
<dbReference type="InterPro" id="IPR019270">
    <property type="entry name" value="DUF2283"/>
</dbReference>
<dbReference type="Pfam" id="PF10049">
    <property type="entry name" value="DUF2283"/>
    <property type="match status" value="1"/>
</dbReference>
<name>A0A1J5DQK6_9BACT</name>
<dbReference type="AlphaFoldDB" id="A0A1J5DQK6"/>
<sequence>MKKGKLLTYDSESDVLYIVTKKGAEESVVEISPGINVELNERSEVIGIEILHASKLFKPIAKPLYQQMQYVNV</sequence>
<evidence type="ECO:0000313" key="1">
    <source>
        <dbReference type="EMBL" id="OIP38389.1"/>
    </source>
</evidence>
<proteinExistence type="predicted"/>
<evidence type="ECO:0008006" key="3">
    <source>
        <dbReference type="Google" id="ProtNLM"/>
    </source>
</evidence>
<dbReference type="Proteomes" id="UP000183085">
    <property type="component" value="Unassembled WGS sequence"/>
</dbReference>
<protein>
    <recommendedName>
        <fullName evidence="3">DUF2283 domain-containing protein</fullName>
    </recommendedName>
</protein>
<dbReference type="EMBL" id="MNYI01000179">
    <property type="protein sequence ID" value="OIP38389.1"/>
    <property type="molecule type" value="Genomic_DNA"/>
</dbReference>
<dbReference type="PANTHER" id="PTHR37029:SF1">
    <property type="entry name" value="SSR1768 PROTEIN"/>
    <property type="match status" value="1"/>
</dbReference>